<dbReference type="RefSeq" id="XP_040689619.1">
    <property type="nucleotide sequence ID" value="XM_040830965.1"/>
</dbReference>
<feature type="chain" id="PRO_5012792785" description="Kelch repeat protein" evidence="5">
    <location>
        <begin position="29"/>
        <end position="546"/>
    </location>
</feature>
<feature type="signal peptide" evidence="5">
    <location>
        <begin position="1"/>
        <end position="28"/>
    </location>
</feature>
<dbReference type="AlphaFoldDB" id="A0A1L9RM28"/>
<accession>A0A1L9RM28</accession>
<keyword evidence="7" id="KW-1185">Reference proteome</keyword>
<proteinExistence type="predicted"/>
<gene>
    <name evidence="6" type="ORF">ASPWEDRAFT_172728</name>
</gene>
<keyword evidence="2" id="KW-0408">Iron</keyword>
<dbReference type="Gene3D" id="1.20.5.510">
    <property type="entry name" value="Single helix bin"/>
    <property type="match status" value="1"/>
</dbReference>
<dbReference type="Proteomes" id="UP000184383">
    <property type="component" value="Unassembled WGS sequence"/>
</dbReference>
<dbReference type="PANTHER" id="PTHR47435:SF4">
    <property type="entry name" value="KELCH REPEAT PROTEIN (AFU_ORTHOLOGUE AFUA_5G12780)"/>
    <property type="match status" value="1"/>
</dbReference>
<dbReference type="OrthoDB" id="10251809at2759"/>
<keyword evidence="4" id="KW-0472">Membrane</keyword>
<protein>
    <recommendedName>
        <fullName evidence="8">Kelch repeat protein</fullName>
    </recommendedName>
</protein>
<feature type="region of interest" description="Disordered" evidence="3">
    <location>
        <begin position="486"/>
        <end position="546"/>
    </location>
</feature>
<evidence type="ECO:0000256" key="4">
    <source>
        <dbReference type="SAM" id="Phobius"/>
    </source>
</evidence>
<sequence>MSRHIFRHLKMRGLELLILLLSSSFSVAESKHANRRSSAVVSDLSDGFCRSWKFAALIANETLFMNDLDGGLLPGDGNASHNYLVELDLSKQLDLNDGSNYKMSIIDPSVPELKDQALWANQDNTTLYSYGGRGAGDVSEDNGLWTYNPATESWKLQQTSIKPTRYQAGASVDARDVQSAFWVGGYSDSSTTPAITDSTRDYSPNMLQFNTTTGELGQLDAPFAPVQNGGLVYIPAGKSGILVFMGGETPSIANGINATLTPNTWDHVQVYDIAENKWYNQTTTGTTAERRSEFCATVHQDPSSSSYQIYVVGGYDWESEKLITEVSYLSIPSFKWYQAGGLDKGRMSLTCQAYGRQIFGVGGRLALANGQGAGCYTMPAFIYDAQSEVTRTSFNPGLSGYSIPSSTKDDIEKSSYPSTWAADGLKDIFIKSSTNSSTTDTASSSSGSNQSKSSQTGAIVGGVVGGVVGAAIIVALGFFIRRRRQPQNPSYGKQDEDERWNKPELPTKGVEVNEISAREVPKPELPTHERELNEMPAGETRAELLA</sequence>
<dbReference type="PANTHER" id="PTHR47435">
    <property type="entry name" value="KELCH REPEAT PROTEIN (AFU_ORTHOLOGUE AFUA_5G12780)"/>
    <property type="match status" value="1"/>
</dbReference>
<dbReference type="GO" id="GO:0019760">
    <property type="term" value="P:glucosinolate metabolic process"/>
    <property type="evidence" value="ECO:0007669"/>
    <property type="project" value="UniProtKB-ARBA"/>
</dbReference>
<keyword evidence="1" id="KW-0677">Repeat</keyword>
<evidence type="ECO:0000256" key="5">
    <source>
        <dbReference type="SAM" id="SignalP"/>
    </source>
</evidence>
<feature type="compositionally biased region" description="Basic and acidic residues" evidence="3">
    <location>
        <begin position="493"/>
        <end position="502"/>
    </location>
</feature>
<dbReference type="InterPro" id="IPR011043">
    <property type="entry name" value="Gal_Oxase/kelch_b-propeller"/>
</dbReference>
<evidence type="ECO:0000256" key="2">
    <source>
        <dbReference type="ARBA" id="ARBA00023004"/>
    </source>
</evidence>
<evidence type="ECO:0000313" key="7">
    <source>
        <dbReference type="Proteomes" id="UP000184383"/>
    </source>
</evidence>
<evidence type="ECO:0008006" key="8">
    <source>
        <dbReference type="Google" id="ProtNLM"/>
    </source>
</evidence>
<dbReference type="Gene3D" id="2.120.10.80">
    <property type="entry name" value="Kelch-type beta propeller"/>
    <property type="match status" value="1"/>
</dbReference>
<keyword evidence="5" id="KW-0732">Signal</keyword>
<feature type="compositionally biased region" description="Basic and acidic residues" evidence="3">
    <location>
        <begin position="516"/>
        <end position="533"/>
    </location>
</feature>
<dbReference type="GeneID" id="63746813"/>
<name>A0A1L9RM28_ASPWE</name>
<reference evidence="7" key="1">
    <citation type="journal article" date="2017" name="Genome Biol.">
        <title>Comparative genomics reveals high biological diversity and specific adaptations in the industrially and medically important fungal genus Aspergillus.</title>
        <authorList>
            <person name="de Vries R.P."/>
            <person name="Riley R."/>
            <person name="Wiebenga A."/>
            <person name="Aguilar-Osorio G."/>
            <person name="Amillis S."/>
            <person name="Uchima C.A."/>
            <person name="Anderluh G."/>
            <person name="Asadollahi M."/>
            <person name="Askin M."/>
            <person name="Barry K."/>
            <person name="Battaglia E."/>
            <person name="Bayram O."/>
            <person name="Benocci T."/>
            <person name="Braus-Stromeyer S.A."/>
            <person name="Caldana C."/>
            <person name="Canovas D."/>
            <person name="Cerqueira G.C."/>
            <person name="Chen F."/>
            <person name="Chen W."/>
            <person name="Choi C."/>
            <person name="Clum A."/>
            <person name="Dos Santos R.A."/>
            <person name="Damasio A.R."/>
            <person name="Diallinas G."/>
            <person name="Emri T."/>
            <person name="Fekete E."/>
            <person name="Flipphi M."/>
            <person name="Freyberg S."/>
            <person name="Gallo A."/>
            <person name="Gournas C."/>
            <person name="Habgood R."/>
            <person name="Hainaut M."/>
            <person name="Harispe M.L."/>
            <person name="Henrissat B."/>
            <person name="Hilden K.S."/>
            <person name="Hope R."/>
            <person name="Hossain A."/>
            <person name="Karabika E."/>
            <person name="Karaffa L."/>
            <person name="Karanyi Z."/>
            <person name="Krasevec N."/>
            <person name="Kuo A."/>
            <person name="Kusch H."/>
            <person name="LaButti K."/>
            <person name="Lagendijk E.L."/>
            <person name="Lapidus A."/>
            <person name="Levasseur A."/>
            <person name="Lindquist E."/>
            <person name="Lipzen A."/>
            <person name="Logrieco A.F."/>
            <person name="MacCabe A."/>
            <person name="Maekelae M.R."/>
            <person name="Malavazi I."/>
            <person name="Melin P."/>
            <person name="Meyer V."/>
            <person name="Mielnichuk N."/>
            <person name="Miskei M."/>
            <person name="Molnar A.P."/>
            <person name="Mule G."/>
            <person name="Ngan C.Y."/>
            <person name="Orejas M."/>
            <person name="Orosz E."/>
            <person name="Ouedraogo J.P."/>
            <person name="Overkamp K.M."/>
            <person name="Park H.-S."/>
            <person name="Perrone G."/>
            <person name="Piumi F."/>
            <person name="Punt P.J."/>
            <person name="Ram A.F."/>
            <person name="Ramon A."/>
            <person name="Rauscher S."/>
            <person name="Record E."/>
            <person name="Riano-Pachon D.M."/>
            <person name="Robert V."/>
            <person name="Roehrig J."/>
            <person name="Ruller R."/>
            <person name="Salamov A."/>
            <person name="Salih N.S."/>
            <person name="Samson R.A."/>
            <person name="Sandor E."/>
            <person name="Sanguinetti M."/>
            <person name="Schuetze T."/>
            <person name="Sepcic K."/>
            <person name="Shelest E."/>
            <person name="Sherlock G."/>
            <person name="Sophianopoulou V."/>
            <person name="Squina F.M."/>
            <person name="Sun H."/>
            <person name="Susca A."/>
            <person name="Todd R.B."/>
            <person name="Tsang A."/>
            <person name="Unkles S.E."/>
            <person name="van de Wiele N."/>
            <person name="van Rossen-Uffink D."/>
            <person name="Oliveira J.V."/>
            <person name="Vesth T.C."/>
            <person name="Visser J."/>
            <person name="Yu J.-H."/>
            <person name="Zhou M."/>
            <person name="Andersen M.R."/>
            <person name="Archer D.B."/>
            <person name="Baker S.E."/>
            <person name="Benoit I."/>
            <person name="Brakhage A.A."/>
            <person name="Braus G.H."/>
            <person name="Fischer R."/>
            <person name="Frisvad J.C."/>
            <person name="Goldman G.H."/>
            <person name="Houbraken J."/>
            <person name="Oakley B."/>
            <person name="Pocsi I."/>
            <person name="Scazzocchio C."/>
            <person name="Seiboth B."/>
            <person name="vanKuyk P.A."/>
            <person name="Wortman J."/>
            <person name="Dyer P.S."/>
            <person name="Grigoriev I.V."/>
        </authorList>
    </citation>
    <scope>NUCLEOTIDE SEQUENCE [LARGE SCALE GENOMIC DNA]</scope>
    <source>
        <strain evidence="7">DTO 134E9</strain>
    </source>
</reference>
<organism evidence="6 7">
    <name type="scientific">Aspergillus wentii DTO 134E9</name>
    <dbReference type="NCBI Taxonomy" id="1073089"/>
    <lineage>
        <taxon>Eukaryota</taxon>
        <taxon>Fungi</taxon>
        <taxon>Dikarya</taxon>
        <taxon>Ascomycota</taxon>
        <taxon>Pezizomycotina</taxon>
        <taxon>Eurotiomycetes</taxon>
        <taxon>Eurotiomycetidae</taxon>
        <taxon>Eurotiales</taxon>
        <taxon>Aspergillaceae</taxon>
        <taxon>Aspergillus</taxon>
        <taxon>Aspergillus subgen. Cremei</taxon>
    </lineage>
</organism>
<dbReference type="SUPFAM" id="SSF50965">
    <property type="entry name" value="Galactose oxidase, central domain"/>
    <property type="match status" value="1"/>
</dbReference>
<keyword evidence="4" id="KW-1133">Transmembrane helix</keyword>
<dbReference type="InterPro" id="IPR015915">
    <property type="entry name" value="Kelch-typ_b-propeller"/>
</dbReference>
<feature type="transmembrane region" description="Helical" evidence="4">
    <location>
        <begin position="458"/>
        <end position="480"/>
    </location>
</feature>
<evidence type="ECO:0000256" key="1">
    <source>
        <dbReference type="ARBA" id="ARBA00022737"/>
    </source>
</evidence>
<evidence type="ECO:0000256" key="3">
    <source>
        <dbReference type="SAM" id="MobiDB-lite"/>
    </source>
</evidence>
<evidence type="ECO:0000313" key="6">
    <source>
        <dbReference type="EMBL" id="OJJ35943.1"/>
    </source>
</evidence>
<dbReference type="VEuPathDB" id="FungiDB:ASPWEDRAFT_172728"/>
<feature type="region of interest" description="Disordered" evidence="3">
    <location>
        <begin position="434"/>
        <end position="455"/>
    </location>
</feature>
<keyword evidence="4" id="KW-0812">Transmembrane</keyword>
<dbReference type="EMBL" id="KV878212">
    <property type="protein sequence ID" value="OJJ35943.1"/>
    <property type="molecule type" value="Genomic_DNA"/>
</dbReference>